<dbReference type="Gene3D" id="1.10.357.20">
    <property type="entry name" value="SLC41 divalent cation transporters, integral membrane domain"/>
    <property type="match status" value="1"/>
</dbReference>
<evidence type="ECO:0000256" key="2">
    <source>
        <dbReference type="ARBA" id="ARBA00009749"/>
    </source>
</evidence>
<dbReference type="Gene3D" id="1.25.60.10">
    <property type="entry name" value="MgtE N-terminal domain-like"/>
    <property type="match status" value="1"/>
</dbReference>
<dbReference type="SMART" id="SM00116">
    <property type="entry name" value="CBS"/>
    <property type="match status" value="2"/>
</dbReference>
<dbReference type="SUPFAM" id="SSF54631">
    <property type="entry name" value="CBS-domain pair"/>
    <property type="match status" value="1"/>
</dbReference>
<evidence type="ECO:0000313" key="11">
    <source>
        <dbReference type="EMBL" id="GAA0874223.1"/>
    </source>
</evidence>
<dbReference type="InterPro" id="IPR000644">
    <property type="entry name" value="CBS_dom"/>
</dbReference>
<evidence type="ECO:0000256" key="1">
    <source>
        <dbReference type="ARBA" id="ARBA00004141"/>
    </source>
</evidence>
<dbReference type="SMART" id="SM00924">
    <property type="entry name" value="MgtE_N"/>
    <property type="match status" value="1"/>
</dbReference>
<keyword evidence="3 9" id="KW-0813">Transport</keyword>
<dbReference type="SUPFAM" id="SSF161093">
    <property type="entry name" value="MgtE membrane domain-like"/>
    <property type="match status" value="1"/>
</dbReference>
<dbReference type="InterPro" id="IPR006669">
    <property type="entry name" value="MgtE_transporter"/>
</dbReference>
<evidence type="ECO:0000256" key="8">
    <source>
        <dbReference type="PROSITE-ProRule" id="PRU00703"/>
    </source>
</evidence>
<dbReference type="NCBIfam" id="TIGR00400">
    <property type="entry name" value="mgtE"/>
    <property type="match status" value="1"/>
</dbReference>
<feature type="transmembrane region" description="Helical" evidence="9">
    <location>
        <begin position="287"/>
        <end position="304"/>
    </location>
</feature>
<evidence type="ECO:0000256" key="5">
    <source>
        <dbReference type="ARBA" id="ARBA00022842"/>
    </source>
</evidence>
<evidence type="ECO:0000256" key="6">
    <source>
        <dbReference type="ARBA" id="ARBA00022989"/>
    </source>
</evidence>
<gene>
    <name evidence="11" type="primary">mgtE</name>
    <name evidence="11" type="ORF">GCM10009118_06310</name>
</gene>
<evidence type="ECO:0000256" key="4">
    <source>
        <dbReference type="ARBA" id="ARBA00022692"/>
    </source>
</evidence>
<dbReference type="Pfam" id="PF03448">
    <property type="entry name" value="MgtE_N"/>
    <property type="match status" value="1"/>
</dbReference>
<evidence type="ECO:0000256" key="7">
    <source>
        <dbReference type="ARBA" id="ARBA00023136"/>
    </source>
</evidence>
<keyword evidence="4 9" id="KW-0812">Transmembrane</keyword>
<dbReference type="InterPro" id="IPR036739">
    <property type="entry name" value="SLC41_membr_dom_sf"/>
</dbReference>
<sequence length="449" mass="50123">MAFEVTKEFLEQIRQAVEEGNSSFIESAIIDLHPADIAEIIDELDAQEAKYVFSLLDDEQGADVLMELEDDVRERFLKILSSKEIAEQLEQLDSDDAADILGELSEDIQEEVISQIEDDEVASEIVDLLNYDEDSAGGLMQKEFIRAQMNWSVMRCIAELRRQAEEVEKVYTIYVVDEKNELIGLLSLKRLLFASPKSLIEDLYSNKKIISVKAHDTKEFVAQQMSKYNLESIPVVDRQNKLIGRITIDDIIDVIQEEAEKDYQMASGISGNVEARSSVFRLTRARLPWLVIALFGGLLGAQVIKTFEPQIALHAMLAIYITLIPAMAGNVGVQSSALIVQGLANNTLRTTDLKTRLTKEVSVALLNGAICAALIFTFNYIFYQDIRLGVTVSVALMTVILFASFFGTVIPLILDHYNIDPALATGPFITTLNDVVGLFVYFAVSLLLY</sequence>
<comment type="subunit">
    <text evidence="9">Homodimer.</text>
</comment>
<comment type="caution">
    <text evidence="11">The sequence shown here is derived from an EMBL/GenBank/DDBJ whole genome shotgun (WGS) entry which is preliminary data.</text>
</comment>
<comment type="function">
    <text evidence="9">Acts as a magnesium transporter.</text>
</comment>
<dbReference type="InterPro" id="IPR006667">
    <property type="entry name" value="SLC41_membr_dom"/>
</dbReference>
<dbReference type="CDD" id="cd04606">
    <property type="entry name" value="CBS_pair_Mg_transporter"/>
    <property type="match status" value="1"/>
</dbReference>
<feature type="transmembrane region" description="Helical" evidence="9">
    <location>
        <begin position="426"/>
        <end position="448"/>
    </location>
</feature>
<feature type="transmembrane region" description="Helical" evidence="9">
    <location>
        <begin position="361"/>
        <end position="382"/>
    </location>
</feature>
<dbReference type="PROSITE" id="PS51371">
    <property type="entry name" value="CBS"/>
    <property type="match status" value="2"/>
</dbReference>
<keyword evidence="12" id="KW-1185">Reference proteome</keyword>
<dbReference type="InterPro" id="IPR038076">
    <property type="entry name" value="MgtE_N_sf"/>
</dbReference>
<keyword evidence="6 9" id="KW-1133">Transmembrane helix</keyword>
<dbReference type="Pfam" id="PF01769">
    <property type="entry name" value="MgtE"/>
    <property type="match status" value="1"/>
</dbReference>
<feature type="domain" description="CBS" evidence="10">
    <location>
        <begin position="140"/>
        <end position="203"/>
    </location>
</feature>
<proteinExistence type="inferred from homology"/>
<organism evidence="11 12">
    <name type="scientific">Wandonia haliotis</name>
    <dbReference type="NCBI Taxonomy" id="574963"/>
    <lineage>
        <taxon>Bacteria</taxon>
        <taxon>Pseudomonadati</taxon>
        <taxon>Bacteroidota</taxon>
        <taxon>Flavobacteriia</taxon>
        <taxon>Flavobacteriales</taxon>
        <taxon>Crocinitomicaceae</taxon>
        <taxon>Wandonia</taxon>
    </lineage>
</organism>
<dbReference type="Pfam" id="PF00571">
    <property type="entry name" value="CBS"/>
    <property type="match status" value="2"/>
</dbReference>
<keyword evidence="8" id="KW-0129">CBS domain</keyword>
<dbReference type="PANTHER" id="PTHR43773">
    <property type="entry name" value="MAGNESIUM TRANSPORTER MGTE"/>
    <property type="match status" value="1"/>
</dbReference>
<dbReference type="PANTHER" id="PTHR43773:SF1">
    <property type="entry name" value="MAGNESIUM TRANSPORTER MGTE"/>
    <property type="match status" value="1"/>
</dbReference>
<protein>
    <recommendedName>
        <fullName evidence="9">Magnesium transporter MgtE</fullName>
    </recommendedName>
</protein>
<comment type="similarity">
    <text evidence="2 9">Belongs to the SLC41A transporter family.</text>
</comment>
<evidence type="ECO:0000256" key="9">
    <source>
        <dbReference type="RuleBase" id="RU362011"/>
    </source>
</evidence>
<dbReference type="InterPro" id="IPR046342">
    <property type="entry name" value="CBS_dom_sf"/>
</dbReference>
<feature type="domain" description="CBS" evidence="10">
    <location>
        <begin position="205"/>
        <end position="261"/>
    </location>
</feature>
<reference evidence="11 12" key="1">
    <citation type="journal article" date="2019" name="Int. J. Syst. Evol. Microbiol.">
        <title>The Global Catalogue of Microorganisms (GCM) 10K type strain sequencing project: providing services to taxonomists for standard genome sequencing and annotation.</title>
        <authorList>
            <consortium name="The Broad Institute Genomics Platform"/>
            <consortium name="The Broad Institute Genome Sequencing Center for Infectious Disease"/>
            <person name="Wu L."/>
            <person name="Ma J."/>
        </authorList>
    </citation>
    <scope>NUCLEOTIDE SEQUENCE [LARGE SCALE GENOMIC DNA]</scope>
    <source>
        <strain evidence="11 12">JCM 16083</strain>
    </source>
</reference>
<comment type="subcellular location">
    <subcellularLocation>
        <location evidence="9">Cell membrane</location>
        <topology evidence="9">Multi-pass membrane protein</topology>
    </subcellularLocation>
    <subcellularLocation>
        <location evidence="1">Membrane</location>
        <topology evidence="1">Multi-pass membrane protein</topology>
    </subcellularLocation>
</comment>
<evidence type="ECO:0000256" key="3">
    <source>
        <dbReference type="ARBA" id="ARBA00022448"/>
    </source>
</evidence>
<dbReference type="InterPro" id="IPR006668">
    <property type="entry name" value="Mg_transptr_MgtE_intracell_dom"/>
</dbReference>
<keyword evidence="7 9" id="KW-0472">Membrane</keyword>
<feature type="transmembrane region" description="Helical" evidence="9">
    <location>
        <begin position="394"/>
        <end position="414"/>
    </location>
</feature>
<keyword evidence="9" id="KW-0479">Metal-binding</keyword>
<evidence type="ECO:0000259" key="10">
    <source>
        <dbReference type="PROSITE" id="PS51371"/>
    </source>
</evidence>
<evidence type="ECO:0000313" key="12">
    <source>
        <dbReference type="Proteomes" id="UP001501126"/>
    </source>
</evidence>
<dbReference type="RefSeq" id="WP_343785059.1">
    <property type="nucleotide sequence ID" value="NZ_BAAAFH010000003.1"/>
</dbReference>
<feature type="transmembrane region" description="Helical" evidence="9">
    <location>
        <begin position="311"/>
        <end position="328"/>
    </location>
</feature>
<accession>A0ABN1MLR5</accession>
<dbReference type="Gene3D" id="3.10.580.10">
    <property type="entry name" value="CBS-domain"/>
    <property type="match status" value="1"/>
</dbReference>
<keyword evidence="5 9" id="KW-0460">Magnesium</keyword>
<dbReference type="SUPFAM" id="SSF158791">
    <property type="entry name" value="MgtE N-terminal domain-like"/>
    <property type="match status" value="1"/>
</dbReference>
<keyword evidence="9" id="KW-1003">Cell membrane</keyword>
<dbReference type="Proteomes" id="UP001501126">
    <property type="component" value="Unassembled WGS sequence"/>
</dbReference>
<name>A0ABN1MLR5_9FLAO</name>
<dbReference type="EMBL" id="BAAAFH010000003">
    <property type="protein sequence ID" value="GAA0874223.1"/>
    <property type="molecule type" value="Genomic_DNA"/>
</dbReference>